<accession>A0ABS1CPP4</accession>
<proteinExistence type="predicted"/>
<evidence type="ECO:0000256" key="2">
    <source>
        <dbReference type="SAM" id="MobiDB-lite"/>
    </source>
</evidence>
<keyword evidence="4" id="KW-1185">Reference proteome</keyword>
<organism evidence="3 4">
    <name type="scientific">Thiohalocapsa halophila</name>
    <dbReference type="NCBI Taxonomy" id="69359"/>
    <lineage>
        <taxon>Bacteria</taxon>
        <taxon>Pseudomonadati</taxon>
        <taxon>Pseudomonadota</taxon>
        <taxon>Gammaproteobacteria</taxon>
        <taxon>Chromatiales</taxon>
        <taxon>Chromatiaceae</taxon>
        <taxon>Thiohalocapsa</taxon>
    </lineage>
</organism>
<comment type="caution">
    <text evidence="3">The sequence shown here is derived from an EMBL/GenBank/DDBJ whole genome shotgun (WGS) entry which is preliminary data.</text>
</comment>
<reference evidence="3 4" key="1">
    <citation type="journal article" date="2020" name="Microorganisms">
        <title>Osmotic Adaptation and Compatible Solute Biosynthesis of Phototrophic Bacteria as Revealed from Genome Analyses.</title>
        <authorList>
            <person name="Imhoff J.F."/>
            <person name="Rahn T."/>
            <person name="Kunzel S."/>
            <person name="Keller A."/>
            <person name="Neulinger S.C."/>
        </authorList>
    </citation>
    <scope>NUCLEOTIDE SEQUENCE [LARGE SCALE GENOMIC DNA]</scope>
    <source>
        <strain evidence="3 4">DSM 6210</strain>
    </source>
</reference>
<evidence type="ECO:0000313" key="4">
    <source>
        <dbReference type="Proteomes" id="UP000748752"/>
    </source>
</evidence>
<evidence type="ECO:0000256" key="1">
    <source>
        <dbReference type="ARBA" id="ARBA00022679"/>
    </source>
</evidence>
<keyword evidence="1" id="KW-0808">Transferase</keyword>
<feature type="region of interest" description="Disordered" evidence="2">
    <location>
        <begin position="1"/>
        <end position="25"/>
    </location>
</feature>
<dbReference type="Proteomes" id="UP000748752">
    <property type="component" value="Unassembled WGS sequence"/>
</dbReference>
<dbReference type="EMBL" id="NRRV01000130">
    <property type="protein sequence ID" value="MBK1633850.1"/>
    <property type="molecule type" value="Genomic_DNA"/>
</dbReference>
<feature type="compositionally biased region" description="Basic and acidic residues" evidence="2">
    <location>
        <begin position="1"/>
        <end position="15"/>
    </location>
</feature>
<dbReference type="InterPro" id="IPR030688">
    <property type="entry name" value="MeTrfase_MtrA/MtxA"/>
</dbReference>
<gene>
    <name evidence="3" type="ORF">CKO31_24590</name>
</gene>
<sequence length="274" mass="29219">MTDPHIRPDHPRSDARNAPGAGGQHRASRIAGFMRALARHLPADPGAERPMAVRLFARLYRARDLLVAGPLRRRWQRRGDLPAWPVVAGDYRVGDTAAGVAVCTLSSRDLIEPVARLPGVAIAGRLVTVNLGIEDLVTNLVANPRIRALVLCGKDSPVFHTAQAVRALVEHGVTAEHRIIGARGHWPVLASLSATQIERFREQIAVIEAIGTSDLSLIARGERAAPGLALRAGQTARALTDNAHAPPGELQRSGAIQPAGAISANRSGDFHAHT</sequence>
<evidence type="ECO:0000313" key="3">
    <source>
        <dbReference type="EMBL" id="MBK1633850.1"/>
    </source>
</evidence>
<name>A0ABS1CPP4_9GAMM</name>
<dbReference type="Pfam" id="PF04208">
    <property type="entry name" value="MtrA"/>
    <property type="match status" value="1"/>
</dbReference>
<protein>
    <submittedName>
        <fullName evidence="3">Uncharacterized protein</fullName>
    </submittedName>
</protein>